<dbReference type="InterPro" id="IPR036661">
    <property type="entry name" value="Luciferase-like_sf"/>
</dbReference>
<accession>A0ABS5KMS7</accession>
<dbReference type="InterPro" id="IPR050172">
    <property type="entry name" value="SsuD_RutA_monooxygenase"/>
</dbReference>
<dbReference type="PANTHER" id="PTHR42847">
    <property type="entry name" value="ALKANESULFONATE MONOOXYGENASE"/>
    <property type="match status" value="1"/>
</dbReference>
<keyword evidence="4" id="KW-0503">Monooxygenase</keyword>
<dbReference type="Gene3D" id="3.20.20.30">
    <property type="entry name" value="Luciferase-like domain"/>
    <property type="match status" value="1"/>
</dbReference>
<keyword evidence="7" id="KW-1185">Reference proteome</keyword>
<dbReference type="InterPro" id="IPR019921">
    <property type="entry name" value="Lucif-like_OxRdtase_Rv2161c"/>
</dbReference>
<feature type="domain" description="Luciferase-like" evidence="5">
    <location>
        <begin position="5"/>
        <end position="217"/>
    </location>
</feature>
<name>A0ABS5KMS7_9ACTN</name>
<dbReference type="Pfam" id="PF00296">
    <property type="entry name" value="Bac_luciferase"/>
    <property type="match status" value="1"/>
</dbReference>
<keyword evidence="3 6" id="KW-0560">Oxidoreductase</keyword>
<evidence type="ECO:0000313" key="6">
    <source>
        <dbReference type="EMBL" id="MBS2547368.1"/>
    </source>
</evidence>
<dbReference type="PANTHER" id="PTHR42847:SF4">
    <property type="entry name" value="ALKANESULFONATE MONOOXYGENASE-RELATED"/>
    <property type="match status" value="1"/>
</dbReference>
<evidence type="ECO:0000256" key="3">
    <source>
        <dbReference type="ARBA" id="ARBA00023002"/>
    </source>
</evidence>
<evidence type="ECO:0000256" key="2">
    <source>
        <dbReference type="ARBA" id="ARBA00022643"/>
    </source>
</evidence>
<dbReference type="EMBL" id="JAAFYZ010000027">
    <property type="protein sequence ID" value="MBS2547368.1"/>
    <property type="molecule type" value="Genomic_DNA"/>
</dbReference>
<evidence type="ECO:0000259" key="5">
    <source>
        <dbReference type="Pfam" id="PF00296"/>
    </source>
</evidence>
<sequence length="295" mass="31958">MRLGVNVPNFGPATSVAVLERWAHVAEGLGFDLLMMSDHVLVTEDVGRVYPGPFHDPFTTLAWLAGRTENIRLGTTVLIMPYRQPALTAQMAASLHRLSGGRFVLGVGVGWAQQEFKALGVPFKRRGTLTDEHLDEMHQIWGGGVEGVAPALAPDELPGPPVWIGGNSDAGIRRAVVAGQGWHPLGFTMDWIQDAVGRLKAFADEAGRAVPTLAPRIRLRLTAEPVTDPERQAGIGTLEQVLDDLDRLRALGSEVVVLDPYHGNPAELERPEKAWRELAVVADAWKAFSAEPPTA</sequence>
<keyword evidence="2" id="KW-0288">FMN</keyword>
<protein>
    <submittedName>
        <fullName evidence="6">TIGR03619 family F420-dependent LLM class oxidoreductase</fullName>
        <ecNumber evidence="6">1.-.-.-</ecNumber>
    </submittedName>
</protein>
<proteinExistence type="predicted"/>
<evidence type="ECO:0000256" key="1">
    <source>
        <dbReference type="ARBA" id="ARBA00022630"/>
    </source>
</evidence>
<dbReference type="GO" id="GO:0016491">
    <property type="term" value="F:oxidoreductase activity"/>
    <property type="evidence" value="ECO:0007669"/>
    <property type="project" value="UniProtKB-KW"/>
</dbReference>
<reference evidence="6 7" key="1">
    <citation type="submission" date="2020-02" db="EMBL/GenBank/DDBJ databases">
        <title>Acidophilic actinobacteria isolated from forest soil.</title>
        <authorList>
            <person name="Golinska P."/>
        </authorList>
    </citation>
    <scope>NUCLEOTIDE SEQUENCE [LARGE SCALE GENOMIC DNA]</scope>
    <source>
        <strain evidence="6 7">NL8</strain>
    </source>
</reference>
<dbReference type="InterPro" id="IPR011251">
    <property type="entry name" value="Luciferase-like_dom"/>
</dbReference>
<dbReference type="RefSeq" id="WP_212008968.1">
    <property type="nucleotide sequence ID" value="NZ_JAAFYZ010000027.1"/>
</dbReference>
<evidence type="ECO:0000256" key="4">
    <source>
        <dbReference type="ARBA" id="ARBA00023033"/>
    </source>
</evidence>
<dbReference type="EC" id="1.-.-.-" evidence="6"/>
<keyword evidence="1" id="KW-0285">Flavoprotein</keyword>
<evidence type="ECO:0000313" key="7">
    <source>
        <dbReference type="Proteomes" id="UP000730482"/>
    </source>
</evidence>
<dbReference type="Proteomes" id="UP000730482">
    <property type="component" value="Unassembled WGS sequence"/>
</dbReference>
<dbReference type="NCBIfam" id="TIGR03619">
    <property type="entry name" value="F420_Rv2161c"/>
    <property type="match status" value="1"/>
</dbReference>
<organism evidence="6 7">
    <name type="scientific">Catenulispora pinistramenti</name>
    <dbReference type="NCBI Taxonomy" id="2705254"/>
    <lineage>
        <taxon>Bacteria</taxon>
        <taxon>Bacillati</taxon>
        <taxon>Actinomycetota</taxon>
        <taxon>Actinomycetes</taxon>
        <taxon>Catenulisporales</taxon>
        <taxon>Catenulisporaceae</taxon>
        <taxon>Catenulispora</taxon>
    </lineage>
</organism>
<dbReference type="SUPFAM" id="SSF51679">
    <property type="entry name" value="Bacterial luciferase-like"/>
    <property type="match status" value="1"/>
</dbReference>
<gene>
    <name evidence="6" type="ORF">KGQ19_10825</name>
</gene>
<comment type="caution">
    <text evidence="6">The sequence shown here is derived from an EMBL/GenBank/DDBJ whole genome shotgun (WGS) entry which is preliminary data.</text>
</comment>